<evidence type="ECO:0000313" key="2">
    <source>
        <dbReference type="EMBL" id="CDH55793.1"/>
    </source>
</evidence>
<evidence type="ECO:0008006" key="4">
    <source>
        <dbReference type="Google" id="ProtNLM"/>
    </source>
</evidence>
<protein>
    <recommendedName>
        <fullName evidence="4">F-box domain-containing protein</fullName>
    </recommendedName>
</protein>
<dbReference type="Gene3D" id="3.80.10.10">
    <property type="entry name" value="Ribonuclease Inhibitor"/>
    <property type="match status" value="2"/>
</dbReference>
<dbReference type="AlphaFoldDB" id="A0A068S088"/>
<dbReference type="OrthoDB" id="2236134at2759"/>
<keyword evidence="3" id="KW-1185">Reference proteome</keyword>
<comment type="caution">
    <text evidence="2">The sequence shown here is derived from an EMBL/GenBank/DDBJ whole genome shotgun (WGS) entry which is preliminary data.</text>
</comment>
<feature type="compositionally biased region" description="Acidic residues" evidence="1">
    <location>
        <begin position="418"/>
        <end position="431"/>
    </location>
</feature>
<feature type="region of interest" description="Disordered" evidence="1">
    <location>
        <begin position="416"/>
        <end position="438"/>
    </location>
</feature>
<proteinExistence type="predicted"/>
<dbReference type="EMBL" id="CBTN010000032">
    <property type="protein sequence ID" value="CDH55793.1"/>
    <property type="molecule type" value="Genomic_DNA"/>
</dbReference>
<dbReference type="PANTHER" id="PTHR38926">
    <property type="entry name" value="F-BOX DOMAIN CONTAINING PROTEIN, EXPRESSED"/>
    <property type="match status" value="1"/>
</dbReference>
<gene>
    <name evidence="2" type="ORF">LCOR_06904.1</name>
</gene>
<organism evidence="2 3">
    <name type="scientific">Lichtheimia corymbifera JMRC:FSU:9682</name>
    <dbReference type="NCBI Taxonomy" id="1263082"/>
    <lineage>
        <taxon>Eukaryota</taxon>
        <taxon>Fungi</taxon>
        <taxon>Fungi incertae sedis</taxon>
        <taxon>Mucoromycota</taxon>
        <taxon>Mucoromycotina</taxon>
        <taxon>Mucoromycetes</taxon>
        <taxon>Mucorales</taxon>
        <taxon>Lichtheimiaceae</taxon>
        <taxon>Lichtheimia</taxon>
    </lineage>
</organism>
<evidence type="ECO:0000256" key="1">
    <source>
        <dbReference type="SAM" id="MobiDB-lite"/>
    </source>
</evidence>
<dbReference type="Proteomes" id="UP000027586">
    <property type="component" value="Unassembled WGS sequence"/>
</dbReference>
<evidence type="ECO:0000313" key="3">
    <source>
        <dbReference type="Proteomes" id="UP000027586"/>
    </source>
</evidence>
<name>A0A068S088_9FUNG</name>
<dbReference type="PANTHER" id="PTHR38926:SF72">
    <property type="entry name" value="IM:7136021-RELATED"/>
    <property type="match status" value="1"/>
</dbReference>
<accession>A0A068S088</accession>
<reference evidence="2" key="1">
    <citation type="submission" date="2013-08" db="EMBL/GenBank/DDBJ databases">
        <title>Gene expansion shapes genome architecture in the human pathogen Lichtheimia corymbifera: an evolutionary genomics analysis in the ancient terrestrial Mucorales (Mucoromycotina).</title>
        <authorList>
            <person name="Schwartze V.U."/>
            <person name="Winter S."/>
            <person name="Shelest E."/>
            <person name="Marcet-Houben M."/>
            <person name="Horn F."/>
            <person name="Wehner S."/>
            <person name="Hoffmann K."/>
            <person name="Riege K."/>
            <person name="Sammeth M."/>
            <person name="Nowrousian M."/>
            <person name="Valiante V."/>
            <person name="Linde J."/>
            <person name="Jacobsen I.D."/>
            <person name="Marz M."/>
            <person name="Brakhage A.A."/>
            <person name="Gabaldon T."/>
            <person name="Bocker S."/>
            <person name="Voigt K."/>
        </authorList>
    </citation>
    <scope>NUCLEOTIDE SEQUENCE [LARGE SCALE GENOMIC DNA]</scope>
    <source>
        <strain evidence="2">FSU 9682</strain>
    </source>
</reference>
<dbReference type="SUPFAM" id="SSF52047">
    <property type="entry name" value="RNI-like"/>
    <property type="match status" value="1"/>
</dbReference>
<dbReference type="VEuPathDB" id="FungiDB:LCOR_06904.1"/>
<dbReference type="InterPro" id="IPR032675">
    <property type="entry name" value="LRR_dom_sf"/>
</dbReference>
<sequence length="738" mass="83037">MVHFNASPLCMFVSQSSFSGHTYASRRASPLSLSLSLCVGCTLCWLYTDTPWCLSTQVTTTTNLVVLDTVHFLQSSLGTMHDMRATTNDPSAMPTETPVNSNTLSSPLDYLRQGEAYSQRGYQRMAIDIFNEGLSKLSSSSDPYYAQLERAKNDAEERDNKRIDFISMLPLDIVMHIAPRLIHEGCPLRDDRFTKHHSPLFVSKTWRQRFLEASYLYVEVEDVYEWSPNFLSTLIQFAPFINSIMLTVQGIPFEGLWSMGVSFPSLKKLSVTLFPNNLDANHPPAPFEPERIMEGLRMVGDTLTHLKLYYHSPTTSAATISLQSVLDTCPHLTALDIMRVDPDLSSTPTTITFPRLTMLELDILDETPVSNDVVTQLLRKLPCLESFSMNRCVDKMILATFLDHCPSLRYVGFGAITPDDDDNDESDDDNNLQEKKNSWTRSARRYENVSPGKMKLELENLPEDPFSAAELVTILNHYSPVLEALRIDAQIEDAPERADAYLRLDHVKELVVTLPDPMEVDNDMTSIVRLPGFILRHTPNVERVAIRQWQADAAAFQVMTQLSQLKDVQLVVDYVDQNNNETPSIFTFLEHHKSLGTESTLEKLDIHAMSTETTSAPLYGIERLSNLRELHIRADFPLTISQISSKALKKAAETCPQLTTLSLDADEVISDKVMYALCQFKNLKELHVKADTISAAGALSCLACRKLQVLEISCLNDIRVVFPVLKTGIPKVYSIVHD</sequence>